<sequence length="97" mass="10395">MTAMVDERLLGHFGLSPQVEPLGEPLAIIFSKYFREYAERGKGGSTPSGRSPKGTPASSSSRGKRPMSPPTGTPPEVRPREPGPARWGPLLRAPLSL</sequence>
<proteinExistence type="predicted"/>
<reference evidence="2" key="1">
    <citation type="submission" date="2020-06" db="EMBL/GenBank/DDBJ databases">
        <authorList>
            <person name="Li T."/>
            <person name="Hu X."/>
            <person name="Zhang T."/>
            <person name="Song X."/>
            <person name="Zhang H."/>
            <person name="Dai N."/>
            <person name="Sheng W."/>
            <person name="Hou X."/>
            <person name="Wei L."/>
        </authorList>
    </citation>
    <scope>NUCLEOTIDE SEQUENCE</scope>
    <source>
        <strain evidence="2">G02</strain>
        <tissue evidence="2">Leaf</tissue>
    </source>
</reference>
<protein>
    <submittedName>
        <fullName evidence="2">Uncharacterized protein</fullName>
    </submittedName>
</protein>
<gene>
    <name evidence="2" type="ORF">Sradi_3877500</name>
</gene>
<evidence type="ECO:0000256" key="1">
    <source>
        <dbReference type="SAM" id="MobiDB-lite"/>
    </source>
</evidence>
<name>A0AAW2Q2J6_SESRA</name>
<accession>A0AAW2Q2J6</accession>
<feature type="region of interest" description="Disordered" evidence="1">
    <location>
        <begin position="39"/>
        <end position="97"/>
    </location>
</feature>
<organism evidence="2">
    <name type="scientific">Sesamum radiatum</name>
    <name type="common">Black benniseed</name>
    <dbReference type="NCBI Taxonomy" id="300843"/>
    <lineage>
        <taxon>Eukaryota</taxon>
        <taxon>Viridiplantae</taxon>
        <taxon>Streptophyta</taxon>
        <taxon>Embryophyta</taxon>
        <taxon>Tracheophyta</taxon>
        <taxon>Spermatophyta</taxon>
        <taxon>Magnoliopsida</taxon>
        <taxon>eudicotyledons</taxon>
        <taxon>Gunneridae</taxon>
        <taxon>Pentapetalae</taxon>
        <taxon>asterids</taxon>
        <taxon>lamiids</taxon>
        <taxon>Lamiales</taxon>
        <taxon>Pedaliaceae</taxon>
        <taxon>Sesamum</taxon>
    </lineage>
</organism>
<comment type="caution">
    <text evidence="2">The sequence shown here is derived from an EMBL/GenBank/DDBJ whole genome shotgun (WGS) entry which is preliminary data.</text>
</comment>
<dbReference type="EMBL" id="JACGWJ010000016">
    <property type="protein sequence ID" value="KAL0361930.1"/>
    <property type="molecule type" value="Genomic_DNA"/>
</dbReference>
<reference evidence="2" key="2">
    <citation type="journal article" date="2024" name="Plant">
        <title>Genomic evolution and insights into agronomic trait innovations of Sesamum species.</title>
        <authorList>
            <person name="Miao H."/>
            <person name="Wang L."/>
            <person name="Qu L."/>
            <person name="Liu H."/>
            <person name="Sun Y."/>
            <person name="Le M."/>
            <person name="Wang Q."/>
            <person name="Wei S."/>
            <person name="Zheng Y."/>
            <person name="Lin W."/>
            <person name="Duan Y."/>
            <person name="Cao H."/>
            <person name="Xiong S."/>
            <person name="Wang X."/>
            <person name="Wei L."/>
            <person name="Li C."/>
            <person name="Ma Q."/>
            <person name="Ju M."/>
            <person name="Zhao R."/>
            <person name="Li G."/>
            <person name="Mu C."/>
            <person name="Tian Q."/>
            <person name="Mei H."/>
            <person name="Zhang T."/>
            <person name="Gao T."/>
            <person name="Zhang H."/>
        </authorList>
    </citation>
    <scope>NUCLEOTIDE SEQUENCE</scope>
    <source>
        <strain evidence="2">G02</strain>
    </source>
</reference>
<evidence type="ECO:0000313" key="2">
    <source>
        <dbReference type="EMBL" id="KAL0361930.1"/>
    </source>
</evidence>
<dbReference type="AlphaFoldDB" id="A0AAW2Q2J6"/>